<organism evidence="2 3">
    <name type="scientific">Chitinophaga agrisoli</name>
    <dbReference type="NCBI Taxonomy" id="2607653"/>
    <lineage>
        <taxon>Bacteria</taxon>
        <taxon>Pseudomonadati</taxon>
        <taxon>Bacteroidota</taxon>
        <taxon>Chitinophagia</taxon>
        <taxon>Chitinophagales</taxon>
        <taxon>Chitinophagaceae</taxon>
        <taxon>Chitinophaga</taxon>
    </lineage>
</organism>
<proteinExistence type="predicted"/>
<dbReference type="Proteomes" id="UP000324611">
    <property type="component" value="Unassembled WGS sequence"/>
</dbReference>
<gene>
    <name evidence="2" type="ORF">F0L74_30380</name>
</gene>
<protein>
    <submittedName>
        <fullName evidence="2">Helix-hairpin-helix domain-containing protein</fullName>
    </submittedName>
</protein>
<reference evidence="2 3" key="1">
    <citation type="submission" date="2019-09" db="EMBL/GenBank/DDBJ databases">
        <title>Chitinophaga ginsengihumi sp. nov., isolated from soil of ginseng rhizosphere.</title>
        <authorList>
            <person name="Lee J."/>
        </authorList>
    </citation>
    <scope>NUCLEOTIDE SEQUENCE [LARGE SCALE GENOMIC DNA]</scope>
    <source>
        <strain evidence="2 3">BN140078</strain>
    </source>
</reference>
<evidence type="ECO:0000256" key="1">
    <source>
        <dbReference type="SAM" id="SignalP"/>
    </source>
</evidence>
<reference evidence="2 3" key="2">
    <citation type="submission" date="2019-09" db="EMBL/GenBank/DDBJ databases">
        <authorList>
            <person name="Jin C."/>
        </authorList>
    </citation>
    <scope>NUCLEOTIDE SEQUENCE [LARGE SCALE GENOMIC DNA]</scope>
    <source>
        <strain evidence="2 3">BN140078</strain>
    </source>
</reference>
<dbReference type="RefSeq" id="WP_149841640.1">
    <property type="nucleotide sequence ID" value="NZ_VUOC01000004.1"/>
</dbReference>
<sequence>MNCICIVLAGALILCSCNYCYGQQPAEILSAAAEEQLEHNTVNPEDDTRWQQLQAYARHKVSLNSADAATLQSLGMLTPLQVNNLLSYRRLLGAFVSIYELQAVPGFDEALIRRLLPYVSTGDGLAPQYSFRDYLRKGQHSLLLRYGRQLETARGYKRADTVPPHYAGTPDQLLVRYRYNFPRYASWGITMEKDAGEQFFKGAQQQGFDFYSMHLFIRNYKNIKALALGDFTVNMGQGLLQWHSLAFGKSAIVMQVKREGEVLRPYVSSGEHYFFRGAGVTLQQGHWQATGFVSLRRLDGNTGELDTLEAAPYISSFVTNGYHRTAVEAAKRGAVQQLSAGGNAVYDNGNWRMGVNVIQHHFSTPILKNDAPYNLFAPEGKQLFNTSFDYSGNWKQVHFFGELATDAHGHIATVNGLLTSVAPAADVALVYRYYDKRYQSLYSNAFGNNYRPVNESGWYTAITLRLTPQLRCEGYADLFCFPWLKYRTNAPSAGNELLAALTYTPDKHTEAFIRYRHQAGMENETGGSRYIAAPVRVITNSWRCQVSLPLSAQLQLRSRLEWTYYSKAFAKQQGWLCYQELQYRFTSLPLRASGRITWFGAGGAGATMYAIESSMLSNYSVSQLSGEGWQYAINLRWNITRRLVLGMRWSQAIYANAVAVGSGWDTVDGGQKTAVQLQLQHLF</sequence>
<accession>A0A5B2VQF4</accession>
<comment type="caution">
    <text evidence="2">The sequence shown here is derived from an EMBL/GenBank/DDBJ whole genome shotgun (WGS) entry which is preliminary data.</text>
</comment>
<feature type="signal peptide" evidence="1">
    <location>
        <begin position="1"/>
        <end position="22"/>
    </location>
</feature>
<keyword evidence="1" id="KW-0732">Signal</keyword>
<dbReference type="InterPro" id="IPR010994">
    <property type="entry name" value="RuvA_2-like"/>
</dbReference>
<dbReference type="SUPFAM" id="SSF47781">
    <property type="entry name" value="RuvA domain 2-like"/>
    <property type="match status" value="1"/>
</dbReference>
<name>A0A5B2VQF4_9BACT</name>
<dbReference type="EMBL" id="VUOC01000004">
    <property type="protein sequence ID" value="KAA2240462.1"/>
    <property type="molecule type" value="Genomic_DNA"/>
</dbReference>
<dbReference type="Pfam" id="PF12836">
    <property type="entry name" value="HHH_3"/>
    <property type="match status" value="1"/>
</dbReference>
<dbReference type="Gene3D" id="1.10.150.280">
    <property type="entry name" value="AF1531-like domain"/>
    <property type="match status" value="1"/>
</dbReference>
<keyword evidence="3" id="KW-1185">Reference proteome</keyword>
<feature type="chain" id="PRO_5022680264" evidence="1">
    <location>
        <begin position="23"/>
        <end position="683"/>
    </location>
</feature>
<evidence type="ECO:0000313" key="2">
    <source>
        <dbReference type="EMBL" id="KAA2240462.1"/>
    </source>
</evidence>
<evidence type="ECO:0000313" key="3">
    <source>
        <dbReference type="Proteomes" id="UP000324611"/>
    </source>
</evidence>
<dbReference type="AlphaFoldDB" id="A0A5B2VQF4"/>